<dbReference type="GO" id="GO:0005576">
    <property type="term" value="C:extracellular region"/>
    <property type="evidence" value="ECO:0007669"/>
    <property type="project" value="InterPro"/>
</dbReference>
<evidence type="ECO:0000256" key="3">
    <source>
        <dbReference type="ARBA" id="ARBA00022737"/>
    </source>
</evidence>
<evidence type="ECO:0000256" key="4">
    <source>
        <dbReference type="ARBA" id="ARBA00023157"/>
    </source>
</evidence>
<feature type="compositionally biased region" description="Low complexity" evidence="6">
    <location>
        <begin position="110"/>
        <end position="122"/>
    </location>
</feature>
<dbReference type="InterPro" id="IPR036508">
    <property type="entry name" value="Chitin-bd_dom_sf"/>
</dbReference>
<dbReference type="PROSITE" id="PS50940">
    <property type="entry name" value="CHIT_BIND_II"/>
    <property type="match status" value="2"/>
</dbReference>
<name>A0AAD7YHJ8_MYTSE</name>
<comment type="caution">
    <text evidence="9">The sequence shown here is derived from an EMBL/GenBank/DDBJ whole genome shotgun (WGS) entry which is preliminary data.</text>
</comment>
<feature type="chain" id="PRO_5042249659" description="Chitin-binding type-2 domain-containing protein" evidence="7">
    <location>
        <begin position="19"/>
        <end position="269"/>
    </location>
</feature>
<dbReference type="InterPro" id="IPR002557">
    <property type="entry name" value="Chitin-bd_dom"/>
</dbReference>
<dbReference type="SUPFAM" id="SSF57625">
    <property type="entry name" value="Invertebrate chitin-binding proteins"/>
    <property type="match status" value="2"/>
</dbReference>
<evidence type="ECO:0000256" key="7">
    <source>
        <dbReference type="SAM" id="SignalP"/>
    </source>
</evidence>
<dbReference type="InterPro" id="IPR051940">
    <property type="entry name" value="Chitin_bind-dev_reg"/>
</dbReference>
<feature type="region of interest" description="Disordered" evidence="6">
    <location>
        <begin position="86"/>
        <end position="193"/>
    </location>
</feature>
<feature type="domain" description="Chitin-binding type-2" evidence="8">
    <location>
        <begin position="198"/>
        <end position="256"/>
    </location>
</feature>
<gene>
    <name evidence="9" type="ORF">PYW07_002881</name>
</gene>
<feature type="signal peptide" evidence="7">
    <location>
        <begin position="1"/>
        <end position="18"/>
    </location>
</feature>
<keyword evidence="2 7" id="KW-0732">Signal</keyword>
<reference evidence="9" key="1">
    <citation type="submission" date="2023-03" db="EMBL/GenBank/DDBJ databases">
        <title>Chromosome-level genomes of two armyworms, Mythimna separata and Mythimna loreyi, provide insights into the biosynthesis and reception of sex pheromones.</title>
        <authorList>
            <person name="Zhao H."/>
        </authorList>
    </citation>
    <scope>NUCLEOTIDE SEQUENCE</scope>
    <source>
        <strain evidence="9">BeijingLab</strain>
        <tissue evidence="9">Pupa</tissue>
    </source>
</reference>
<dbReference type="SMART" id="SM00494">
    <property type="entry name" value="ChtBD2"/>
    <property type="match status" value="2"/>
</dbReference>
<dbReference type="Gene3D" id="2.170.140.10">
    <property type="entry name" value="Chitin binding domain"/>
    <property type="match status" value="2"/>
</dbReference>
<protein>
    <recommendedName>
        <fullName evidence="8">Chitin-binding type-2 domain-containing protein</fullName>
    </recommendedName>
</protein>
<dbReference type="GO" id="GO:0008061">
    <property type="term" value="F:chitin binding"/>
    <property type="evidence" value="ECO:0007669"/>
    <property type="project" value="UniProtKB-KW"/>
</dbReference>
<feature type="compositionally biased region" description="Low complexity" evidence="6">
    <location>
        <begin position="129"/>
        <end position="190"/>
    </location>
</feature>
<dbReference type="AlphaFoldDB" id="A0AAD7YHJ8"/>
<keyword evidence="4" id="KW-1015">Disulfide bond</keyword>
<feature type="compositionally biased region" description="Low complexity" evidence="6">
    <location>
        <begin position="90"/>
        <end position="99"/>
    </location>
</feature>
<evidence type="ECO:0000259" key="8">
    <source>
        <dbReference type="PROSITE" id="PS50940"/>
    </source>
</evidence>
<evidence type="ECO:0000313" key="10">
    <source>
        <dbReference type="Proteomes" id="UP001231518"/>
    </source>
</evidence>
<dbReference type="PANTHER" id="PTHR23301:SF0">
    <property type="entry name" value="CHITIN-BINDING TYPE-2 DOMAIN-CONTAINING PROTEIN-RELATED"/>
    <property type="match status" value="1"/>
</dbReference>
<evidence type="ECO:0000256" key="5">
    <source>
        <dbReference type="ARBA" id="ARBA00023180"/>
    </source>
</evidence>
<accession>A0AAD7YHJ8</accession>
<sequence>MKGIIILLFTVCAAVVHAQNTILVEECPKDQAEDWTIELLLRHEYCNKFYMCTLGKPVEYECPSDLWFNLETQQCDWRENVDCTDRYVPDETPTTTLIPETEDAEPTPDPSTTIGTTTEIVTLEPSFPPSTTSTTTTTSTTPEPTTTTTTTTTPEPTTTTTTTTTPAPTTTTSTTTTAAPTTTTSTTTTTKQPISFLPNGCPTNPLIHWLLPHETDCNAFYYCVWGSLVETRCPATLHFNRDIQVCDWPRDAGCPATLNKHLGSRQQMR</sequence>
<keyword evidence="1" id="KW-0147">Chitin-binding</keyword>
<evidence type="ECO:0000256" key="6">
    <source>
        <dbReference type="SAM" id="MobiDB-lite"/>
    </source>
</evidence>
<keyword evidence="3" id="KW-0677">Repeat</keyword>
<dbReference type="Proteomes" id="UP001231518">
    <property type="component" value="Chromosome 13"/>
</dbReference>
<evidence type="ECO:0000313" key="9">
    <source>
        <dbReference type="EMBL" id="KAJ8714656.1"/>
    </source>
</evidence>
<feature type="domain" description="Chitin-binding type-2" evidence="8">
    <location>
        <begin position="24"/>
        <end position="85"/>
    </location>
</feature>
<evidence type="ECO:0000256" key="2">
    <source>
        <dbReference type="ARBA" id="ARBA00022729"/>
    </source>
</evidence>
<proteinExistence type="predicted"/>
<dbReference type="PANTHER" id="PTHR23301">
    <property type="entry name" value="CHITIN BINDING PERITROPHIN-A"/>
    <property type="match status" value="1"/>
</dbReference>
<keyword evidence="10" id="KW-1185">Reference proteome</keyword>
<dbReference type="Pfam" id="PF01607">
    <property type="entry name" value="CBM_14"/>
    <property type="match status" value="2"/>
</dbReference>
<dbReference type="EMBL" id="JARGEI010000019">
    <property type="protein sequence ID" value="KAJ8714656.1"/>
    <property type="molecule type" value="Genomic_DNA"/>
</dbReference>
<evidence type="ECO:0000256" key="1">
    <source>
        <dbReference type="ARBA" id="ARBA00022669"/>
    </source>
</evidence>
<organism evidence="9 10">
    <name type="scientific">Mythimna separata</name>
    <name type="common">Oriental armyworm</name>
    <name type="synonym">Pseudaletia separata</name>
    <dbReference type="NCBI Taxonomy" id="271217"/>
    <lineage>
        <taxon>Eukaryota</taxon>
        <taxon>Metazoa</taxon>
        <taxon>Ecdysozoa</taxon>
        <taxon>Arthropoda</taxon>
        <taxon>Hexapoda</taxon>
        <taxon>Insecta</taxon>
        <taxon>Pterygota</taxon>
        <taxon>Neoptera</taxon>
        <taxon>Endopterygota</taxon>
        <taxon>Lepidoptera</taxon>
        <taxon>Glossata</taxon>
        <taxon>Ditrysia</taxon>
        <taxon>Noctuoidea</taxon>
        <taxon>Noctuidae</taxon>
        <taxon>Noctuinae</taxon>
        <taxon>Hadenini</taxon>
        <taxon>Mythimna</taxon>
    </lineage>
</organism>
<keyword evidence="5" id="KW-0325">Glycoprotein</keyword>